<dbReference type="Pfam" id="PF10025">
    <property type="entry name" value="DUF2267"/>
    <property type="match status" value="1"/>
</dbReference>
<gene>
    <name evidence="1" type="ORF">AMST5_03562</name>
</gene>
<dbReference type="AlphaFoldDB" id="A0AA48RES3"/>
<dbReference type="InterPro" id="IPR038282">
    <property type="entry name" value="DUF2267_sf"/>
</dbReference>
<reference evidence="1" key="1">
    <citation type="submission" date="2023-07" db="EMBL/GenBank/DDBJ databases">
        <authorList>
            <person name="Pelsma A.J. K."/>
        </authorList>
    </citation>
    <scope>NUCLEOTIDE SEQUENCE</scope>
</reference>
<dbReference type="InterPro" id="IPR018727">
    <property type="entry name" value="DUF2267"/>
</dbReference>
<sequence>MSDTQVSALDHTVQETNVWLKELAEEHDLGDRPHAYSALRAVLHALRDRLEPEQAVHLGAQLPLLVRGLYYAGWRPAGTPDVTRRLDDFEARIAQELPQGFRVDPEATARAVFQLMWRRLDLNETAKVIASLPLPLRILWPQEAQNLADARTGE</sequence>
<name>A0AA48RES3_9ZZZZ</name>
<evidence type="ECO:0000313" key="1">
    <source>
        <dbReference type="EMBL" id="CAJ0884865.1"/>
    </source>
</evidence>
<evidence type="ECO:0008006" key="2">
    <source>
        <dbReference type="Google" id="ProtNLM"/>
    </source>
</evidence>
<proteinExistence type="predicted"/>
<organism evidence="1">
    <name type="scientific">freshwater sediment metagenome</name>
    <dbReference type="NCBI Taxonomy" id="556182"/>
    <lineage>
        <taxon>unclassified sequences</taxon>
        <taxon>metagenomes</taxon>
        <taxon>ecological metagenomes</taxon>
    </lineage>
</organism>
<protein>
    <recommendedName>
        <fullName evidence="2">DUF2267 domain-containing protein</fullName>
    </recommendedName>
</protein>
<dbReference type="Gene3D" id="1.10.490.110">
    <property type="entry name" value="Uncharacterized conserved protein DUF2267"/>
    <property type="match status" value="1"/>
</dbReference>
<dbReference type="EMBL" id="OY288114">
    <property type="protein sequence ID" value="CAJ0884865.1"/>
    <property type="molecule type" value="Genomic_DNA"/>
</dbReference>
<accession>A0AA48RES3</accession>